<keyword evidence="12" id="KW-1185">Reference proteome</keyword>
<dbReference type="AlphaFoldDB" id="A0A3P8SWA9"/>
<keyword evidence="3" id="KW-0145">Chemotaxis</keyword>
<keyword evidence="5 10" id="KW-0732">Signal</keyword>
<evidence type="ECO:0000256" key="4">
    <source>
        <dbReference type="ARBA" id="ARBA00022525"/>
    </source>
</evidence>
<evidence type="ECO:0000256" key="1">
    <source>
        <dbReference type="ARBA" id="ARBA00004613"/>
    </source>
</evidence>
<reference evidence="11" key="2">
    <citation type="submission" date="2025-08" db="UniProtKB">
        <authorList>
            <consortium name="Ensembl"/>
        </authorList>
    </citation>
    <scope>IDENTIFICATION</scope>
</reference>
<reference evidence="11 12" key="1">
    <citation type="submission" date="2018-03" db="EMBL/GenBank/DDBJ databases">
        <title>Finding Nemo's genes: A chromosome-scale reference assembly of the genome of the orange clownfish Amphiprion percula.</title>
        <authorList>
            <person name="Lehmann R."/>
        </authorList>
    </citation>
    <scope>NUCLEOTIDE SEQUENCE</scope>
</reference>
<evidence type="ECO:0000256" key="2">
    <source>
        <dbReference type="ARBA" id="ARBA00018808"/>
    </source>
</evidence>
<keyword evidence="7" id="KW-1015">Disulfide bond</keyword>
<dbReference type="STRING" id="161767.ENSAPEP00000016829"/>
<keyword evidence="4" id="KW-0964">Secreted</keyword>
<dbReference type="GO" id="GO:0006954">
    <property type="term" value="P:inflammatory response"/>
    <property type="evidence" value="ECO:0007669"/>
    <property type="project" value="UniProtKB-KW"/>
</dbReference>
<evidence type="ECO:0000256" key="7">
    <source>
        <dbReference type="ARBA" id="ARBA00023157"/>
    </source>
</evidence>
<keyword evidence="6" id="KW-0221">Differentiation</keyword>
<dbReference type="Gene3D" id="3.10.450.10">
    <property type="match status" value="1"/>
</dbReference>
<proteinExistence type="predicted"/>
<evidence type="ECO:0000256" key="5">
    <source>
        <dbReference type="ARBA" id="ARBA00022729"/>
    </source>
</evidence>
<dbReference type="GO" id="GO:0050994">
    <property type="term" value="P:regulation of lipid catabolic process"/>
    <property type="evidence" value="ECO:0007669"/>
    <property type="project" value="InterPro"/>
</dbReference>
<dbReference type="PANTHER" id="PTHR15106">
    <property type="entry name" value="RETINOIC ACID RECEPTOR RESPONDER PROTEIN 2"/>
    <property type="match status" value="1"/>
</dbReference>
<dbReference type="PANTHER" id="PTHR15106:SF2">
    <property type="entry name" value="RETINOIC ACID RECEPTOR RESPONDER PROTEIN 2"/>
    <property type="match status" value="1"/>
</dbReference>
<dbReference type="OMA" id="VHHHFRF"/>
<dbReference type="Proteomes" id="UP000265080">
    <property type="component" value="Chromosome 22"/>
</dbReference>
<dbReference type="Ensembl" id="ENSAPET00000017292.1">
    <property type="protein sequence ID" value="ENSAPEP00000016829.1"/>
    <property type="gene ID" value="ENSAPEG00000012038.1"/>
</dbReference>
<protein>
    <recommendedName>
        <fullName evidence="2">Retinoic acid receptor responder protein 2</fullName>
    </recommendedName>
    <alternativeName>
        <fullName evidence="9">Chemerin</fullName>
    </alternativeName>
</protein>
<keyword evidence="8" id="KW-0395">Inflammatory response</keyword>
<evidence type="ECO:0000256" key="9">
    <source>
        <dbReference type="ARBA" id="ARBA00032785"/>
    </source>
</evidence>
<dbReference type="GO" id="GO:0006935">
    <property type="term" value="P:chemotaxis"/>
    <property type="evidence" value="ECO:0007669"/>
    <property type="project" value="UniProtKB-KW"/>
</dbReference>
<dbReference type="SUPFAM" id="SSF54403">
    <property type="entry name" value="Cystatin/monellin"/>
    <property type="match status" value="1"/>
</dbReference>
<dbReference type="InterPro" id="IPR046350">
    <property type="entry name" value="Cystatin_sf"/>
</dbReference>
<evidence type="ECO:0000256" key="8">
    <source>
        <dbReference type="ARBA" id="ARBA00023198"/>
    </source>
</evidence>
<comment type="subcellular location">
    <subcellularLocation>
        <location evidence="1">Secreted</location>
    </subcellularLocation>
</comment>
<feature type="signal peptide" evidence="10">
    <location>
        <begin position="1"/>
        <end position="18"/>
    </location>
</feature>
<dbReference type="GeneTree" id="ENSGT00400000024709"/>
<dbReference type="GO" id="GO:0005102">
    <property type="term" value="F:signaling receptor binding"/>
    <property type="evidence" value="ECO:0007669"/>
    <property type="project" value="InterPro"/>
</dbReference>
<dbReference type="GO" id="GO:0030154">
    <property type="term" value="P:cell differentiation"/>
    <property type="evidence" value="ECO:0007669"/>
    <property type="project" value="UniProtKB-KW"/>
</dbReference>
<evidence type="ECO:0000256" key="3">
    <source>
        <dbReference type="ARBA" id="ARBA00022500"/>
    </source>
</evidence>
<evidence type="ECO:0000313" key="11">
    <source>
        <dbReference type="Ensembl" id="ENSAPEP00000016829.1"/>
    </source>
</evidence>
<dbReference type="InterPro" id="IPR029562">
    <property type="entry name" value="Chemerin"/>
</dbReference>
<accession>A0A3P8SWA9</accession>
<evidence type="ECO:0000313" key="12">
    <source>
        <dbReference type="Proteomes" id="UP000265080"/>
    </source>
</evidence>
<dbReference type="GO" id="GO:0005576">
    <property type="term" value="C:extracellular region"/>
    <property type="evidence" value="ECO:0007669"/>
    <property type="project" value="UniProtKB-SubCell"/>
</dbReference>
<sequence>MAALLLFLLCAAAVLISAQEPNNELSTQYKQGVDLALQQLSLHAGVHHHFRFLRSLQKSEIEGGFGVKYVYLHFHLKPTRCAKGTTDSSPQRCPFRNDRPLMDCAVCYKTVGDEMETNPKPYVHCIQRPRLTEEMTTNRLEHCKKMSYNSGAPTLLAVSTG</sequence>
<evidence type="ECO:0000256" key="10">
    <source>
        <dbReference type="SAM" id="SignalP"/>
    </source>
</evidence>
<reference evidence="11" key="3">
    <citation type="submission" date="2025-09" db="UniProtKB">
        <authorList>
            <consortium name="Ensembl"/>
        </authorList>
    </citation>
    <scope>IDENTIFICATION</scope>
</reference>
<feature type="chain" id="PRO_5018323413" description="Retinoic acid receptor responder protein 2" evidence="10">
    <location>
        <begin position="19"/>
        <end position="161"/>
    </location>
</feature>
<organism evidence="11 12">
    <name type="scientific">Amphiprion percula</name>
    <name type="common">Orange clownfish</name>
    <name type="synonym">Lutjanus percula</name>
    <dbReference type="NCBI Taxonomy" id="161767"/>
    <lineage>
        <taxon>Eukaryota</taxon>
        <taxon>Metazoa</taxon>
        <taxon>Chordata</taxon>
        <taxon>Craniata</taxon>
        <taxon>Vertebrata</taxon>
        <taxon>Euteleostomi</taxon>
        <taxon>Actinopterygii</taxon>
        <taxon>Neopterygii</taxon>
        <taxon>Teleostei</taxon>
        <taxon>Neoteleostei</taxon>
        <taxon>Acanthomorphata</taxon>
        <taxon>Ovalentaria</taxon>
        <taxon>Pomacentridae</taxon>
        <taxon>Amphiprion</taxon>
    </lineage>
</organism>
<name>A0A3P8SWA9_AMPPE</name>
<evidence type="ECO:0000256" key="6">
    <source>
        <dbReference type="ARBA" id="ARBA00022782"/>
    </source>
</evidence>